<keyword evidence="2" id="KW-1185">Reference proteome</keyword>
<dbReference type="AlphaFoldDB" id="A0A2R6XQD9"/>
<gene>
    <name evidence="1" type="ORF">MARPO_0006s0295</name>
</gene>
<organism evidence="1 2">
    <name type="scientific">Marchantia polymorpha</name>
    <name type="common">Common liverwort</name>
    <name type="synonym">Marchantia aquatica</name>
    <dbReference type="NCBI Taxonomy" id="3197"/>
    <lineage>
        <taxon>Eukaryota</taxon>
        <taxon>Viridiplantae</taxon>
        <taxon>Streptophyta</taxon>
        <taxon>Embryophyta</taxon>
        <taxon>Marchantiophyta</taxon>
        <taxon>Marchantiopsida</taxon>
        <taxon>Marchantiidae</taxon>
        <taxon>Marchantiales</taxon>
        <taxon>Marchantiaceae</taxon>
        <taxon>Marchantia</taxon>
    </lineage>
</organism>
<evidence type="ECO:0000313" key="2">
    <source>
        <dbReference type="Proteomes" id="UP000244005"/>
    </source>
</evidence>
<sequence>MSISGKISCLTHCTRNTQLFSEIVRGRLEWWWGRDMNPRWDSLLAQRNSNSSDPQGFEWKGGNDEAVALADKLLEEEEDSRSATTKRSGMTEFWGQLEMEFAQESKLLWLVTIASV</sequence>
<evidence type="ECO:0000313" key="1">
    <source>
        <dbReference type="EMBL" id="PTQ48304.1"/>
    </source>
</evidence>
<dbReference type="Proteomes" id="UP000244005">
    <property type="component" value="Unassembled WGS sequence"/>
</dbReference>
<accession>A0A2R6XQD9</accession>
<reference evidence="2" key="1">
    <citation type="journal article" date="2017" name="Cell">
        <title>Insights into land plant evolution garnered from the Marchantia polymorpha genome.</title>
        <authorList>
            <person name="Bowman J.L."/>
            <person name="Kohchi T."/>
            <person name="Yamato K.T."/>
            <person name="Jenkins J."/>
            <person name="Shu S."/>
            <person name="Ishizaki K."/>
            <person name="Yamaoka S."/>
            <person name="Nishihama R."/>
            <person name="Nakamura Y."/>
            <person name="Berger F."/>
            <person name="Adam C."/>
            <person name="Aki S.S."/>
            <person name="Althoff F."/>
            <person name="Araki T."/>
            <person name="Arteaga-Vazquez M.A."/>
            <person name="Balasubrmanian S."/>
            <person name="Barry K."/>
            <person name="Bauer D."/>
            <person name="Boehm C.R."/>
            <person name="Briginshaw L."/>
            <person name="Caballero-Perez J."/>
            <person name="Catarino B."/>
            <person name="Chen F."/>
            <person name="Chiyoda S."/>
            <person name="Chovatia M."/>
            <person name="Davies K.M."/>
            <person name="Delmans M."/>
            <person name="Demura T."/>
            <person name="Dierschke T."/>
            <person name="Dolan L."/>
            <person name="Dorantes-Acosta A.E."/>
            <person name="Eklund D.M."/>
            <person name="Florent S.N."/>
            <person name="Flores-Sandoval E."/>
            <person name="Fujiyama A."/>
            <person name="Fukuzawa H."/>
            <person name="Galik B."/>
            <person name="Grimanelli D."/>
            <person name="Grimwood J."/>
            <person name="Grossniklaus U."/>
            <person name="Hamada T."/>
            <person name="Haseloff J."/>
            <person name="Hetherington A.J."/>
            <person name="Higo A."/>
            <person name="Hirakawa Y."/>
            <person name="Hundley H.N."/>
            <person name="Ikeda Y."/>
            <person name="Inoue K."/>
            <person name="Inoue S.I."/>
            <person name="Ishida S."/>
            <person name="Jia Q."/>
            <person name="Kakita M."/>
            <person name="Kanazawa T."/>
            <person name="Kawai Y."/>
            <person name="Kawashima T."/>
            <person name="Kennedy M."/>
            <person name="Kinose K."/>
            <person name="Kinoshita T."/>
            <person name="Kohara Y."/>
            <person name="Koide E."/>
            <person name="Komatsu K."/>
            <person name="Kopischke S."/>
            <person name="Kubo M."/>
            <person name="Kyozuka J."/>
            <person name="Lagercrantz U."/>
            <person name="Lin S.S."/>
            <person name="Lindquist E."/>
            <person name="Lipzen A.M."/>
            <person name="Lu C.W."/>
            <person name="De Luna E."/>
            <person name="Martienssen R.A."/>
            <person name="Minamino N."/>
            <person name="Mizutani M."/>
            <person name="Mizutani M."/>
            <person name="Mochizuki N."/>
            <person name="Monte I."/>
            <person name="Mosher R."/>
            <person name="Nagasaki H."/>
            <person name="Nakagami H."/>
            <person name="Naramoto S."/>
            <person name="Nishitani K."/>
            <person name="Ohtani M."/>
            <person name="Okamoto T."/>
            <person name="Okumura M."/>
            <person name="Phillips J."/>
            <person name="Pollak B."/>
            <person name="Reinders A."/>
            <person name="Rovekamp M."/>
            <person name="Sano R."/>
            <person name="Sawa S."/>
            <person name="Schmid M.W."/>
            <person name="Shirakawa M."/>
            <person name="Solano R."/>
            <person name="Spunde A."/>
            <person name="Suetsugu N."/>
            <person name="Sugano S."/>
            <person name="Sugiyama A."/>
            <person name="Sun R."/>
            <person name="Suzuki Y."/>
            <person name="Takenaka M."/>
            <person name="Takezawa D."/>
            <person name="Tomogane H."/>
            <person name="Tsuzuki M."/>
            <person name="Ueda T."/>
            <person name="Umeda M."/>
            <person name="Ward J.M."/>
            <person name="Watanabe Y."/>
            <person name="Yazaki K."/>
            <person name="Yokoyama R."/>
            <person name="Yoshitake Y."/>
            <person name="Yotsui I."/>
            <person name="Zachgo S."/>
            <person name="Schmutz J."/>
        </authorList>
    </citation>
    <scope>NUCLEOTIDE SEQUENCE [LARGE SCALE GENOMIC DNA]</scope>
    <source>
        <strain evidence="2">Tak-1</strain>
    </source>
</reference>
<proteinExistence type="predicted"/>
<protein>
    <submittedName>
        <fullName evidence="1">Uncharacterized protein</fullName>
    </submittedName>
</protein>
<name>A0A2R6XQD9_MARPO</name>
<dbReference type="EMBL" id="KZ772678">
    <property type="protein sequence ID" value="PTQ48304.1"/>
    <property type="molecule type" value="Genomic_DNA"/>
</dbReference>